<dbReference type="InterPro" id="IPR047187">
    <property type="entry name" value="SF1_C_Upf1"/>
</dbReference>
<evidence type="ECO:0000313" key="7">
    <source>
        <dbReference type="Proteomes" id="UP001381693"/>
    </source>
</evidence>
<dbReference type="GO" id="GO:0031380">
    <property type="term" value="C:nuclear RNA-directed RNA polymerase complex"/>
    <property type="evidence" value="ECO:0007669"/>
    <property type="project" value="TreeGrafter"/>
</dbReference>
<comment type="caution">
    <text evidence="6">The sequence shown here is derived from an EMBL/GenBank/DDBJ whole genome shotgun (WGS) entry which is preliminary data.</text>
</comment>
<keyword evidence="1" id="KW-0479">Metal-binding</keyword>
<dbReference type="SMART" id="SM00438">
    <property type="entry name" value="ZnF_NFX"/>
    <property type="match status" value="5"/>
</dbReference>
<evidence type="ECO:0000256" key="2">
    <source>
        <dbReference type="ARBA" id="ARBA00022737"/>
    </source>
</evidence>
<gene>
    <name evidence="6" type="primary">ZNFX1_3</name>
    <name evidence="6" type="ORF">SK128_019392</name>
</gene>
<keyword evidence="3" id="KW-0863">Zinc-finger</keyword>
<feature type="domain" description="NF-X1-type" evidence="5">
    <location>
        <begin position="478"/>
        <end position="506"/>
    </location>
</feature>
<sequence length="572" mass="64251">MRPEISQLLVPSIYPTLKDHKSVHQHPHIRGMEKDIFFFTHDHHEEQGKDENSSKANSFEAEFIMALCQHIMLQGYSSDDVTVLTPYSGQFFLLKKIQCKYIQCHNVRISIVDSFQGEESNIIFLSLVRSNEKGNIGFLKKENRVCVALSRAKHGMYIVGSINSLKQSSDLWKEICKNLSSLNAIGNSMTLKCENHPEVLSTVKSGKDIITSSPQGGCTKPCSSSLPKCGHNCPQLCHIIDMQHEFVRCPLPCPKLCQRSHPCPLTCGMKCKPCTVQIPKLLSCEHILKVACSTYEDTHTCCESLEKILPECKHKVVMKCSDDPAIYQCQEPCKMDLSCGHKCTRHCHGSDDPYHLKYECLESCPRSGEGCAMHHVCPKKCFEDCGSCVEQVEKIAKCGHTNLTKCSTPSEQIECTKECKRPLPCGHFCSRKCKDPCEECLEYVTKTIKECQHKIQVKCSEDVDKSICPTPCTLTLPCGHKCQSLCKEPCTVDCQVHVNTSSSCPQGHKIKVPCFLFNKVSGEEAWQFCLQPCSTLLDCKHYCEGNCSLCLHGRVHVTCRKKCEKRLVCGHK</sequence>
<dbReference type="InterPro" id="IPR041679">
    <property type="entry name" value="DNA2/NAM7-like_C"/>
</dbReference>
<keyword evidence="2" id="KW-0677">Repeat</keyword>
<evidence type="ECO:0000259" key="5">
    <source>
        <dbReference type="SMART" id="SM00438"/>
    </source>
</evidence>
<dbReference type="GO" id="GO:0008270">
    <property type="term" value="F:zinc ion binding"/>
    <property type="evidence" value="ECO:0007669"/>
    <property type="project" value="UniProtKB-KW"/>
</dbReference>
<name>A0AAN8X5A4_HALRR</name>
<keyword evidence="7" id="KW-1185">Reference proteome</keyword>
<dbReference type="AlphaFoldDB" id="A0AAN8X5A4"/>
<dbReference type="GO" id="GO:0031048">
    <property type="term" value="P:regulatory ncRNA-mediated heterochromatin formation"/>
    <property type="evidence" value="ECO:0007669"/>
    <property type="project" value="TreeGrafter"/>
</dbReference>
<dbReference type="FunFam" id="3.40.50.300:FF:001366">
    <property type="entry name" value="ATP binding protein, putative"/>
    <property type="match status" value="1"/>
</dbReference>
<dbReference type="SUPFAM" id="SSF52540">
    <property type="entry name" value="P-loop containing nucleoside triphosphate hydrolases"/>
    <property type="match status" value="1"/>
</dbReference>
<reference evidence="6 7" key="1">
    <citation type="submission" date="2023-11" db="EMBL/GenBank/DDBJ databases">
        <title>Halocaridina rubra genome assembly.</title>
        <authorList>
            <person name="Smith C."/>
        </authorList>
    </citation>
    <scope>NUCLEOTIDE SEQUENCE [LARGE SCALE GENOMIC DNA]</scope>
    <source>
        <strain evidence="6">EP-1</strain>
        <tissue evidence="6">Whole</tissue>
    </source>
</reference>
<evidence type="ECO:0000313" key="6">
    <source>
        <dbReference type="EMBL" id="KAK7077997.1"/>
    </source>
</evidence>
<evidence type="ECO:0000256" key="3">
    <source>
        <dbReference type="ARBA" id="ARBA00022771"/>
    </source>
</evidence>
<feature type="domain" description="NF-X1-type" evidence="5">
    <location>
        <begin position="229"/>
        <end position="255"/>
    </location>
</feature>
<organism evidence="6 7">
    <name type="scientific">Halocaridina rubra</name>
    <name type="common">Hawaiian red shrimp</name>
    <dbReference type="NCBI Taxonomy" id="373956"/>
    <lineage>
        <taxon>Eukaryota</taxon>
        <taxon>Metazoa</taxon>
        <taxon>Ecdysozoa</taxon>
        <taxon>Arthropoda</taxon>
        <taxon>Crustacea</taxon>
        <taxon>Multicrustacea</taxon>
        <taxon>Malacostraca</taxon>
        <taxon>Eumalacostraca</taxon>
        <taxon>Eucarida</taxon>
        <taxon>Decapoda</taxon>
        <taxon>Pleocyemata</taxon>
        <taxon>Caridea</taxon>
        <taxon>Atyoidea</taxon>
        <taxon>Atyidae</taxon>
        <taxon>Halocaridina</taxon>
    </lineage>
</organism>
<feature type="domain" description="NF-X1-type" evidence="5">
    <location>
        <begin position="312"/>
        <end position="335"/>
    </location>
</feature>
<dbReference type="CDD" id="cd18808">
    <property type="entry name" value="SF1_C_Upf1"/>
    <property type="match status" value="1"/>
</dbReference>
<dbReference type="Pfam" id="PF13087">
    <property type="entry name" value="AAA_12"/>
    <property type="match status" value="1"/>
</dbReference>
<evidence type="ECO:0000256" key="1">
    <source>
        <dbReference type="ARBA" id="ARBA00022723"/>
    </source>
</evidence>
<evidence type="ECO:0000256" key="4">
    <source>
        <dbReference type="ARBA" id="ARBA00022833"/>
    </source>
</evidence>
<feature type="domain" description="NF-X1-type" evidence="5">
    <location>
        <begin position="339"/>
        <end position="366"/>
    </location>
</feature>
<dbReference type="InterPro" id="IPR027417">
    <property type="entry name" value="P-loop_NTPase"/>
</dbReference>
<dbReference type="Proteomes" id="UP001381693">
    <property type="component" value="Unassembled WGS sequence"/>
</dbReference>
<feature type="domain" description="NF-X1-type" evidence="5">
    <location>
        <begin position="425"/>
        <end position="442"/>
    </location>
</feature>
<dbReference type="InterPro" id="IPR045055">
    <property type="entry name" value="DNA2/NAM7-like"/>
</dbReference>
<dbReference type="EMBL" id="JAXCGZ010008079">
    <property type="protein sequence ID" value="KAK7077997.1"/>
    <property type="molecule type" value="Genomic_DNA"/>
</dbReference>
<dbReference type="PANTHER" id="PTHR10887">
    <property type="entry name" value="DNA2/NAM7 HELICASE FAMILY"/>
    <property type="match status" value="1"/>
</dbReference>
<dbReference type="InterPro" id="IPR000967">
    <property type="entry name" value="Znf_NFX1"/>
</dbReference>
<accession>A0AAN8X5A4</accession>
<dbReference type="PANTHER" id="PTHR10887:SF341">
    <property type="entry name" value="NFX1-TYPE ZINC FINGER-CONTAINING PROTEIN 1"/>
    <property type="match status" value="1"/>
</dbReference>
<dbReference type="Gene3D" id="3.40.50.300">
    <property type="entry name" value="P-loop containing nucleotide triphosphate hydrolases"/>
    <property type="match status" value="1"/>
</dbReference>
<protein>
    <submittedName>
        <fullName evidence="6">NFX1-type zinc finger-containing protein 1</fullName>
    </submittedName>
</protein>
<proteinExistence type="predicted"/>
<keyword evidence="4" id="KW-0862">Zinc</keyword>